<dbReference type="Proteomes" id="UP000838763">
    <property type="component" value="Unassembled WGS sequence"/>
</dbReference>
<dbReference type="InterPro" id="IPR029044">
    <property type="entry name" value="Nucleotide-diphossugar_trans"/>
</dbReference>
<dbReference type="EMBL" id="CALLCH030000021">
    <property type="protein sequence ID" value="CAI4219857.1"/>
    <property type="molecule type" value="Genomic_DNA"/>
</dbReference>
<feature type="compositionally biased region" description="Basic and acidic residues" evidence="2">
    <location>
        <begin position="108"/>
        <end position="124"/>
    </location>
</feature>
<evidence type="ECO:0000313" key="4">
    <source>
        <dbReference type="Proteomes" id="UP000838763"/>
    </source>
</evidence>
<dbReference type="GO" id="GO:0006487">
    <property type="term" value="P:protein N-linked glycosylation"/>
    <property type="evidence" value="ECO:0007669"/>
    <property type="project" value="TreeGrafter"/>
</dbReference>
<dbReference type="OrthoDB" id="204164at2759"/>
<feature type="compositionally biased region" description="Basic and acidic residues" evidence="2">
    <location>
        <begin position="79"/>
        <end position="101"/>
    </location>
</feature>
<dbReference type="AlphaFoldDB" id="A0A9P1HC24"/>
<comment type="similarity">
    <text evidence="1">Belongs to the ANP1/MMN9/VAN1 family.</text>
</comment>
<sequence length="135" mass="15712">MEMEIDGVGGVSILAKARVFRSGVHFPAFSFEKHAETEGFGKMAKRMGYSVVGLPHYTIWHLYEPSVDDIRHMEEMEKERLAREKEEQEKAEKVKKLKEEFGDANNQWEKDKSEMENLAQEKKSGNRRKQANIDH</sequence>
<proteinExistence type="inferred from homology"/>
<dbReference type="Pfam" id="PF03452">
    <property type="entry name" value="Anp1"/>
    <property type="match status" value="1"/>
</dbReference>
<protein>
    <submittedName>
        <fullName evidence="3">Uncharacterized protein</fullName>
    </submittedName>
</protein>
<keyword evidence="4" id="KW-1185">Reference proteome</keyword>
<dbReference type="InterPro" id="IPR052086">
    <property type="entry name" value="Mannan_Polymerase_Subunit"/>
</dbReference>
<dbReference type="GO" id="GO:0000136">
    <property type="term" value="C:mannan polymerase complex"/>
    <property type="evidence" value="ECO:0007669"/>
    <property type="project" value="TreeGrafter"/>
</dbReference>
<dbReference type="GO" id="GO:0000009">
    <property type="term" value="F:alpha-1,6-mannosyltransferase activity"/>
    <property type="evidence" value="ECO:0007669"/>
    <property type="project" value="TreeGrafter"/>
</dbReference>
<evidence type="ECO:0000256" key="1">
    <source>
        <dbReference type="ARBA" id="ARBA00037964"/>
    </source>
</evidence>
<dbReference type="PANTHER" id="PTHR43083">
    <property type="entry name" value="MANNAN POLYMERASE II"/>
    <property type="match status" value="1"/>
</dbReference>
<feature type="region of interest" description="Disordered" evidence="2">
    <location>
        <begin position="79"/>
        <end position="135"/>
    </location>
</feature>
<organism evidence="3 4">
    <name type="scientific">Parascedosporium putredinis</name>
    <dbReference type="NCBI Taxonomy" id="1442378"/>
    <lineage>
        <taxon>Eukaryota</taxon>
        <taxon>Fungi</taxon>
        <taxon>Dikarya</taxon>
        <taxon>Ascomycota</taxon>
        <taxon>Pezizomycotina</taxon>
        <taxon>Sordariomycetes</taxon>
        <taxon>Hypocreomycetidae</taxon>
        <taxon>Microascales</taxon>
        <taxon>Microascaceae</taxon>
        <taxon>Parascedosporium</taxon>
    </lineage>
</organism>
<dbReference type="GO" id="GO:0000032">
    <property type="term" value="P:cell wall mannoprotein biosynthetic process"/>
    <property type="evidence" value="ECO:0007669"/>
    <property type="project" value="TreeGrafter"/>
</dbReference>
<reference evidence="3" key="1">
    <citation type="submission" date="2022-11" db="EMBL/GenBank/DDBJ databases">
        <authorList>
            <person name="Scott C."/>
            <person name="Bruce N."/>
        </authorList>
    </citation>
    <scope>NUCLEOTIDE SEQUENCE</scope>
</reference>
<feature type="compositionally biased region" description="Basic residues" evidence="2">
    <location>
        <begin position="125"/>
        <end position="135"/>
    </location>
</feature>
<comment type="caution">
    <text evidence="3">The sequence shown here is derived from an EMBL/GenBank/DDBJ whole genome shotgun (WGS) entry which is preliminary data.</text>
</comment>
<dbReference type="Gene3D" id="3.90.550.10">
    <property type="entry name" value="Spore Coat Polysaccharide Biosynthesis Protein SpsA, Chain A"/>
    <property type="match status" value="1"/>
</dbReference>
<dbReference type="PANTHER" id="PTHR43083:SF2">
    <property type="entry name" value="MANNAN POLYMERASE II COMPLEX ANP1 SUBUNIT"/>
    <property type="match status" value="1"/>
</dbReference>
<evidence type="ECO:0000256" key="2">
    <source>
        <dbReference type="SAM" id="MobiDB-lite"/>
    </source>
</evidence>
<name>A0A9P1HC24_9PEZI</name>
<evidence type="ECO:0000313" key="3">
    <source>
        <dbReference type="EMBL" id="CAI4219857.1"/>
    </source>
</evidence>
<gene>
    <name evidence="3" type="ORF">PPNO1_LOCUS9401</name>
</gene>
<accession>A0A9P1HC24</accession>